<accession>A0A936YTC6</accession>
<name>A0A936YTC6_9HYPH</name>
<dbReference type="Pfam" id="PF00581">
    <property type="entry name" value="Rhodanese"/>
    <property type="match status" value="1"/>
</dbReference>
<organism evidence="2 3">
    <name type="scientific">Rhizobium setariae</name>
    <dbReference type="NCBI Taxonomy" id="2801340"/>
    <lineage>
        <taxon>Bacteria</taxon>
        <taxon>Pseudomonadati</taxon>
        <taxon>Pseudomonadota</taxon>
        <taxon>Alphaproteobacteria</taxon>
        <taxon>Hyphomicrobiales</taxon>
        <taxon>Rhizobiaceae</taxon>
        <taxon>Rhizobium/Agrobacterium group</taxon>
        <taxon>Rhizobium</taxon>
    </lineage>
</organism>
<dbReference type="EMBL" id="JAEQNC010000005">
    <property type="protein sequence ID" value="MBL0372631.1"/>
    <property type="molecule type" value="Genomic_DNA"/>
</dbReference>
<protein>
    <submittedName>
        <fullName evidence="2">Chromate resistance protein</fullName>
    </submittedName>
</protein>
<dbReference type="Proteomes" id="UP000633219">
    <property type="component" value="Unassembled WGS sequence"/>
</dbReference>
<keyword evidence="3" id="KW-1185">Reference proteome</keyword>
<proteinExistence type="predicted"/>
<feature type="domain" description="Rhodanese" evidence="1">
    <location>
        <begin position="23"/>
        <end position="106"/>
    </location>
</feature>
<dbReference type="Pfam" id="PF09828">
    <property type="entry name" value="ChrB_C"/>
    <property type="match status" value="1"/>
</dbReference>
<dbReference type="SUPFAM" id="SSF52821">
    <property type="entry name" value="Rhodanese/Cell cycle control phosphatase"/>
    <property type="match status" value="1"/>
</dbReference>
<evidence type="ECO:0000259" key="1">
    <source>
        <dbReference type="PROSITE" id="PS50206"/>
    </source>
</evidence>
<dbReference type="InterPro" id="IPR001763">
    <property type="entry name" value="Rhodanese-like_dom"/>
</dbReference>
<evidence type="ECO:0000313" key="2">
    <source>
        <dbReference type="EMBL" id="MBL0372631.1"/>
    </source>
</evidence>
<dbReference type="InterPro" id="IPR018634">
    <property type="entry name" value="ChrB_C"/>
</dbReference>
<dbReference type="RefSeq" id="WP_201657678.1">
    <property type="nucleotide sequence ID" value="NZ_JAEQNC010000005.1"/>
</dbReference>
<dbReference type="SMART" id="SM00450">
    <property type="entry name" value="RHOD"/>
    <property type="match status" value="1"/>
</dbReference>
<dbReference type="Gene3D" id="3.40.250.10">
    <property type="entry name" value="Rhodanese-like domain"/>
    <property type="match status" value="1"/>
</dbReference>
<sequence>MPSPQEISVEKLARLVGTPNCPVLIDVRTEEDFALDPRLIPGSVRRDHRELGWIDDLAADATILICQKGKKISHGVAAWLRNRNVPADVLEGGVEAWRMSGLPLVPVSTVPRRDAQGRTVWVTRARPKIDRIACPWLIRRFIDPGAVFLFVPAPEVEAVAAEFDAMPFDIEGDVQWSHKGELCTFDVMVEAFGLTSEPLLRLATIVRAADTARLDLAPEAAGLLAASLGLSRMYSDDLEQLEAGLLLYDAFYRWCRDATGETHNWPSAKRQA</sequence>
<evidence type="ECO:0000313" key="3">
    <source>
        <dbReference type="Proteomes" id="UP000633219"/>
    </source>
</evidence>
<dbReference type="InterPro" id="IPR036873">
    <property type="entry name" value="Rhodanese-like_dom_sf"/>
</dbReference>
<dbReference type="PROSITE" id="PS50206">
    <property type="entry name" value="RHODANESE_3"/>
    <property type="match status" value="1"/>
</dbReference>
<gene>
    <name evidence="2" type="ORF">JJB09_11385</name>
</gene>
<reference evidence="2" key="1">
    <citation type="submission" date="2021-01" db="EMBL/GenBank/DDBJ databases">
        <title>Rhizobium sp. strain KVB221 16S ribosomal RNA gene Genome sequencing and assembly.</title>
        <authorList>
            <person name="Kang M."/>
        </authorList>
    </citation>
    <scope>NUCLEOTIDE SEQUENCE</scope>
    <source>
        <strain evidence="2">KVB221</strain>
    </source>
</reference>
<dbReference type="AlphaFoldDB" id="A0A936YTC6"/>
<comment type="caution">
    <text evidence="2">The sequence shown here is derived from an EMBL/GenBank/DDBJ whole genome shotgun (WGS) entry which is preliminary data.</text>
</comment>